<dbReference type="PANTHER" id="PTHR43578">
    <property type="entry name" value="NADH-QUINONE OXIDOREDUCTASE SUBUNIT F"/>
    <property type="match status" value="1"/>
</dbReference>
<accession>A0A3D8P4K9</accession>
<keyword evidence="1" id="KW-0479">Metal-binding</keyword>
<evidence type="ECO:0000313" key="7">
    <source>
        <dbReference type="Proteomes" id="UP000256329"/>
    </source>
</evidence>
<dbReference type="AlphaFoldDB" id="A0A3D8P4K9"/>
<evidence type="ECO:0000256" key="3">
    <source>
        <dbReference type="ARBA" id="ARBA00023004"/>
    </source>
</evidence>
<dbReference type="Proteomes" id="UP000256329">
    <property type="component" value="Unassembled WGS sequence"/>
</dbReference>
<name>A0A3D8P4K9_9THEO</name>
<dbReference type="GO" id="GO:0046872">
    <property type="term" value="F:metal ion binding"/>
    <property type="evidence" value="ECO:0007669"/>
    <property type="project" value="UniProtKB-KW"/>
</dbReference>
<gene>
    <name evidence="6" type="ORF">DXX99_02350</name>
</gene>
<dbReference type="InterPro" id="IPR037207">
    <property type="entry name" value="Nuop51_4Fe4S-bd_sf"/>
</dbReference>
<reference evidence="6 7" key="1">
    <citation type="submission" date="2018-08" db="EMBL/GenBank/DDBJ databases">
        <title>Form III RuBisCO-mediated autotrophy in Thermodesulfobium bacteria.</title>
        <authorList>
            <person name="Toshchakov S.V."/>
            <person name="Kublanov I.V."/>
            <person name="Frolov E."/>
            <person name="Bonch-Osmolovskaya E.A."/>
            <person name="Tourova T.P."/>
            <person name="Chernych N.A."/>
            <person name="Lebedinsky A.V."/>
        </authorList>
    </citation>
    <scope>NUCLEOTIDE SEQUENCE [LARGE SCALE GENOMIC DNA]</scope>
    <source>
        <strain evidence="6 7">SR</strain>
    </source>
</reference>
<dbReference type="GO" id="GO:0016491">
    <property type="term" value="F:oxidoreductase activity"/>
    <property type="evidence" value="ECO:0007669"/>
    <property type="project" value="UniProtKB-KW"/>
</dbReference>
<evidence type="ECO:0000259" key="5">
    <source>
        <dbReference type="SMART" id="SM00928"/>
    </source>
</evidence>
<dbReference type="InterPro" id="IPR003813">
    <property type="entry name" value="MvhD/FlpD"/>
</dbReference>
<evidence type="ECO:0000256" key="1">
    <source>
        <dbReference type="ARBA" id="ARBA00022723"/>
    </source>
</evidence>
<feature type="domain" description="NADH-ubiquinone oxidoreductase 51kDa subunit iron-sulphur binding" evidence="5">
    <location>
        <begin position="166"/>
        <end position="210"/>
    </location>
</feature>
<keyword evidence="4" id="KW-0411">Iron-sulfur</keyword>
<dbReference type="Pfam" id="PF10589">
    <property type="entry name" value="NADH_4Fe-4S"/>
    <property type="match status" value="1"/>
</dbReference>
<dbReference type="SMART" id="SM00928">
    <property type="entry name" value="NADH_4Fe-4S"/>
    <property type="match status" value="1"/>
</dbReference>
<comment type="caution">
    <text evidence="6">The sequence shown here is derived from an EMBL/GenBank/DDBJ whole genome shotgun (WGS) entry which is preliminary data.</text>
</comment>
<dbReference type="EMBL" id="QSLN01000002">
    <property type="protein sequence ID" value="RDV84173.1"/>
    <property type="molecule type" value="Genomic_DNA"/>
</dbReference>
<evidence type="ECO:0000256" key="4">
    <source>
        <dbReference type="ARBA" id="ARBA00023014"/>
    </source>
</evidence>
<dbReference type="GO" id="GO:0051539">
    <property type="term" value="F:4 iron, 4 sulfur cluster binding"/>
    <property type="evidence" value="ECO:0007669"/>
    <property type="project" value="InterPro"/>
</dbReference>
<protein>
    <submittedName>
        <fullName evidence="6">Hydrogenase iron-sulfur subunit</fullName>
    </submittedName>
</protein>
<dbReference type="Pfam" id="PF02662">
    <property type="entry name" value="FlpD"/>
    <property type="match status" value="1"/>
</dbReference>
<proteinExistence type="predicted"/>
<dbReference type="InterPro" id="IPR019575">
    <property type="entry name" value="Nuop51_4Fe4S-bd"/>
</dbReference>
<keyword evidence="2" id="KW-0560">Oxidoreductase</keyword>
<sequence>MSSFEPRIIGFLCNWCSYAGADLAGVSRIQYPPNIRIIRVMCSGRVDPRFVLKALFSGADGVLVAGCHPGDCHYVKGNYYAHRRFNLTKRLVELFGIEPERVRLEWISAAEGARFGSVVTEFTEQIRALGPIKVDEVPPDWDELGKAASVLGSAGKVFLDESVSMVDIVRYFMEYVQQDSCAECRPCPIGTKYILDILNDLRNGGEMPDPSLVKELARTLKQGSKCGLGRVAGLITEKLWERFYDELEAYRAGQPPKTVAPNPGWQTIAG</sequence>
<dbReference type="SUPFAM" id="SSF140490">
    <property type="entry name" value="Nqo1C-terminal domain-like"/>
    <property type="match status" value="1"/>
</dbReference>
<organism evidence="6 7">
    <name type="scientific">Ammonifex thiophilus</name>
    <dbReference type="NCBI Taxonomy" id="444093"/>
    <lineage>
        <taxon>Bacteria</taxon>
        <taxon>Bacillati</taxon>
        <taxon>Bacillota</taxon>
        <taxon>Clostridia</taxon>
        <taxon>Thermoanaerobacterales</taxon>
        <taxon>Thermoanaerobacteraceae</taxon>
        <taxon>Ammonifex</taxon>
    </lineage>
</organism>
<dbReference type="OrthoDB" id="9785566at2"/>
<keyword evidence="3" id="KW-0408">Iron</keyword>
<evidence type="ECO:0000256" key="2">
    <source>
        <dbReference type="ARBA" id="ARBA00023002"/>
    </source>
</evidence>
<dbReference type="Gene3D" id="1.20.1440.230">
    <property type="entry name" value="NADH-ubiquinone oxidoreductase 51kDa subunit, iron-sulphur binding domain"/>
    <property type="match status" value="1"/>
</dbReference>
<dbReference type="PANTHER" id="PTHR43578:SF3">
    <property type="entry name" value="NADH-QUINONE OXIDOREDUCTASE SUBUNIT F"/>
    <property type="match status" value="1"/>
</dbReference>
<evidence type="ECO:0000313" key="6">
    <source>
        <dbReference type="EMBL" id="RDV84173.1"/>
    </source>
</evidence>
<keyword evidence="7" id="KW-1185">Reference proteome</keyword>